<gene>
    <name evidence="3" type="ORF">CEPIT_LOCUS7909</name>
</gene>
<dbReference type="InterPro" id="IPR002885">
    <property type="entry name" value="PPR_rpt"/>
</dbReference>
<evidence type="ECO:0008006" key="5">
    <source>
        <dbReference type="Google" id="ProtNLM"/>
    </source>
</evidence>
<dbReference type="InterPro" id="IPR046848">
    <property type="entry name" value="E_motif"/>
</dbReference>
<evidence type="ECO:0000313" key="4">
    <source>
        <dbReference type="Proteomes" id="UP001152523"/>
    </source>
</evidence>
<dbReference type="FunFam" id="1.25.40.10:FF:000329">
    <property type="entry name" value="Pentatricopeptide repeat-containing protein"/>
    <property type="match status" value="1"/>
</dbReference>
<dbReference type="FunFam" id="1.25.40.10:FF:000348">
    <property type="entry name" value="Pentatricopeptide repeat-containing protein chloroplastic"/>
    <property type="match status" value="1"/>
</dbReference>
<dbReference type="Pfam" id="PF01535">
    <property type="entry name" value="PPR"/>
    <property type="match status" value="6"/>
</dbReference>
<proteinExistence type="predicted"/>
<keyword evidence="4" id="KW-1185">Reference proteome</keyword>
<reference evidence="3" key="1">
    <citation type="submission" date="2022-07" db="EMBL/GenBank/DDBJ databases">
        <authorList>
            <person name="Macas J."/>
            <person name="Novak P."/>
            <person name="Neumann P."/>
        </authorList>
    </citation>
    <scope>NUCLEOTIDE SEQUENCE</scope>
</reference>
<dbReference type="EMBL" id="CAMAPF010000037">
    <property type="protein sequence ID" value="CAH9081901.1"/>
    <property type="molecule type" value="Genomic_DNA"/>
</dbReference>
<feature type="repeat" description="PPR" evidence="2">
    <location>
        <begin position="463"/>
        <end position="497"/>
    </location>
</feature>
<dbReference type="PANTHER" id="PTHR47926">
    <property type="entry name" value="PENTATRICOPEPTIDE REPEAT-CONTAINING PROTEIN"/>
    <property type="match status" value="1"/>
</dbReference>
<evidence type="ECO:0000313" key="3">
    <source>
        <dbReference type="EMBL" id="CAH9081901.1"/>
    </source>
</evidence>
<dbReference type="PROSITE" id="PS51375">
    <property type="entry name" value="PPR"/>
    <property type="match status" value="4"/>
</dbReference>
<evidence type="ECO:0000256" key="2">
    <source>
        <dbReference type="PROSITE-ProRule" id="PRU00708"/>
    </source>
</evidence>
<name>A0AAV0CSD9_9ASTE</name>
<dbReference type="NCBIfam" id="TIGR00756">
    <property type="entry name" value="PPR"/>
    <property type="match status" value="7"/>
</dbReference>
<feature type="repeat" description="PPR" evidence="2">
    <location>
        <begin position="168"/>
        <end position="202"/>
    </location>
</feature>
<dbReference type="Proteomes" id="UP001152523">
    <property type="component" value="Unassembled WGS sequence"/>
</dbReference>
<dbReference type="AlphaFoldDB" id="A0AAV0CSD9"/>
<comment type="caution">
    <text evidence="3">The sequence shown here is derived from an EMBL/GenBank/DDBJ whole genome shotgun (WGS) entry which is preliminary data.</text>
</comment>
<dbReference type="Pfam" id="PF13041">
    <property type="entry name" value="PPR_2"/>
    <property type="match status" value="2"/>
</dbReference>
<dbReference type="InterPro" id="IPR046960">
    <property type="entry name" value="PPR_At4g14850-like_plant"/>
</dbReference>
<organism evidence="3 4">
    <name type="scientific">Cuscuta epithymum</name>
    <dbReference type="NCBI Taxonomy" id="186058"/>
    <lineage>
        <taxon>Eukaryota</taxon>
        <taxon>Viridiplantae</taxon>
        <taxon>Streptophyta</taxon>
        <taxon>Embryophyta</taxon>
        <taxon>Tracheophyta</taxon>
        <taxon>Spermatophyta</taxon>
        <taxon>Magnoliopsida</taxon>
        <taxon>eudicotyledons</taxon>
        <taxon>Gunneridae</taxon>
        <taxon>Pentapetalae</taxon>
        <taxon>asterids</taxon>
        <taxon>lamiids</taxon>
        <taxon>Solanales</taxon>
        <taxon>Convolvulaceae</taxon>
        <taxon>Cuscuteae</taxon>
        <taxon>Cuscuta</taxon>
        <taxon>Cuscuta subgen. Cuscuta</taxon>
    </lineage>
</organism>
<dbReference type="FunFam" id="1.25.40.10:FF:000606">
    <property type="entry name" value="Putative pentatricopeptide repeat-containing protein"/>
    <property type="match status" value="1"/>
</dbReference>
<dbReference type="PANTHER" id="PTHR47926:SF436">
    <property type="entry name" value="PENTATRICOPEPTIDE REPEAT-CONTAINING PROTEIN ELI1, CHLOROPLASTIC-LIKE ISOFORM X2"/>
    <property type="match status" value="1"/>
</dbReference>
<dbReference type="Gene3D" id="1.25.40.10">
    <property type="entry name" value="Tetratricopeptide repeat domain"/>
    <property type="match status" value="4"/>
</dbReference>
<dbReference type="GO" id="GO:0003723">
    <property type="term" value="F:RNA binding"/>
    <property type="evidence" value="ECO:0007669"/>
    <property type="project" value="InterPro"/>
</dbReference>
<sequence length="654" mass="73546">MNLSILESHLLHCQNFKYFSQILSQMVSTGFIKDTYAASRILKFSADSPFIGIKYTEMIFGHIENPNCFSINTMMRVYVHHYLPQNSLFLYKSTLRDNLYVDNYTYPILFQASILRCSIFEGRELHSHVFQRGFRSDVYVHNTLINMYAVCGHIGDARKVFDESLVCDSVSWNSILAGYVQVGNVEEAMLIYDHMPEKNVIASNSMIVLLGRCGMVVEACRLFNEMVGNDLVSWTALISCHEQNGFYREAWDWFVRMTSIGITIDEVVAVSVLSACAHLLILETGKSVHGMVTKVGFESYVNLQNALIHMYSCCSDVNSAQNVFDTSIHLNQISWNSIIACYVKCGSVEKAKEIFDSMPEKDRVSWTTIISGYAQHDQFIETLALFQEMLHGQIEPDEITLVSVVSACAHLAAFEQGKWIHGYIRQKGIKVNNILGTTLIDMYMKCGCTENAMEVFYGMEDAGVSSWNALILGLAMNGQVQRSLEIFEEMKKYGATPNEVTMLAVLGVCRHMGMVDEGRHYFGSMVKLYNIEPNLKHYGCMVDLLGRAGLLKEAEKLIQSMPMAPDVPTWGALLGACKKHGDSEMGNRVGRKLLELQPYHDGFHVILSNIYASKGNWDSAHDVRGVMSQHGVFKTPGYSMIEADCIVHESFASD</sequence>
<dbReference type="GO" id="GO:0009451">
    <property type="term" value="P:RNA modification"/>
    <property type="evidence" value="ECO:0007669"/>
    <property type="project" value="InterPro"/>
</dbReference>
<accession>A0AAV0CSD9</accession>
<dbReference type="Pfam" id="PF20431">
    <property type="entry name" value="E_motif"/>
    <property type="match status" value="1"/>
</dbReference>
<keyword evidence="1" id="KW-0677">Repeat</keyword>
<evidence type="ECO:0000256" key="1">
    <source>
        <dbReference type="ARBA" id="ARBA00022737"/>
    </source>
</evidence>
<dbReference type="InterPro" id="IPR011990">
    <property type="entry name" value="TPR-like_helical_dom_sf"/>
</dbReference>
<protein>
    <recommendedName>
        <fullName evidence="5">Pentatricopeptide repeat-containing protein</fullName>
    </recommendedName>
</protein>
<feature type="repeat" description="PPR" evidence="2">
    <location>
        <begin position="230"/>
        <end position="264"/>
    </location>
</feature>
<feature type="repeat" description="PPR" evidence="2">
    <location>
        <begin position="331"/>
        <end position="365"/>
    </location>
</feature>